<reference evidence="6" key="1">
    <citation type="submission" date="2018-03" db="EMBL/GenBank/DDBJ databases">
        <authorList>
            <person name="Guldener U."/>
        </authorList>
    </citation>
    <scope>NUCLEOTIDE SEQUENCE</scope>
</reference>
<keyword evidence="3" id="KW-0687">Ribonucleoprotein</keyword>
<dbReference type="GO" id="GO:0006412">
    <property type="term" value="P:translation"/>
    <property type="evidence" value="ECO:0007669"/>
    <property type="project" value="InterPro"/>
</dbReference>
<dbReference type="PANTHER" id="PTHR10544">
    <property type="entry name" value="60S RIBOSOMAL PROTEIN L28"/>
    <property type="match status" value="1"/>
</dbReference>
<dbReference type="EMBL" id="ONZQ02000002">
    <property type="protein sequence ID" value="SPN98334.1"/>
    <property type="molecule type" value="Genomic_DNA"/>
</dbReference>
<evidence type="ECO:0000256" key="1">
    <source>
        <dbReference type="ARBA" id="ARBA00007926"/>
    </source>
</evidence>
<dbReference type="Proteomes" id="UP001187682">
    <property type="component" value="Unassembled WGS sequence"/>
</dbReference>
<feature type="region of interest" description="Disordered" evidence="4">
    <location>
        <begin position="127"/>
        <end position="154"/>
    </location>
</feature>
<gene>
    <name evidence="6" type="ORF">DNG_01381</name>
</gene>
<comment type="caution">
    <text evidence="6">The sequence shown here is derived from an EMBL/GenBank/DDBJ whole genome shotgun (WGS) entry which is preliminary data.</text>
</comment>
<dbReference type="GO" id="GO:0003735">
    <property type="term" value="F:structural constituent of ribosome"/>
    <property type="evidence" value="ECO:0007669"/>
    <property type="project" value="InterPro"/>
</dbReference>
<dbReference type="GO" id="GO:0005840">
    <property type="term" value="C:ribosome"/>
    <property type="evidence" value="ECO:0007669"/>
    <property type="project" value="UniProtKB-KW"/>
</dbReference>
<dbReference type="Gene3D" id="3.30.390.110">
    <property type="match status" value="1"/>
</dbReference>
<comment type="similarity">
    <text evidence="1">Belongs to the eukaryotic ribosomal protein eL28 family.</text>
</comment>
<dbReference type="FunFam" id="3.30.390.110:FF:000002">
    <property type="entry name" value="60S ribosomal protein L28"/>
    <property type="match status" value="1"/>
</dbReference>
<feature type="domain" description="Ribosomal eL28/Mak16" evidence="5">
    <location>
        <begin position="10"/>
        <end position="129"/>
    </location>
</feature>
<dbReference type="InterPro" id="IPR029004">
    <property type="entry name" value="Ribosomal_eL28/Mak16"/>
</dbReference>
<dbReference type="GO" id="GO:1990904">
    <property type="term" value="C:ribonucleoprotein complex"/>
    <property type="evidence" value="ECO:0007669"/>
    <property type="project" value="UniProtKB-KW"/>
</dbReference>
<dbReference type="Pfam" id="PF01778">
    <property type="entry name" value="Ribosomal_L28e"/>
    <property type="match status" value="1"/>
</dbReference>
<protein>
    <submittedName>
        <fullName evidence="6">Related to ribosomal protein L28</fullName>
    </submittedName>
</protein>
<name>A0AAE8MSY4_9PEZI</name>
<evidence type="ECO:0000256" key="4">
    <source>
        <dbReference type="SAM" id="MobiDB-lite"/>
    </source>
</evidence>
<proteinExistence type="inferred from homology"/>
<evidence type="ECO:0000313" key="7">
    <source>
        <dbReference type="Proteomes" id="UP001187682"/>
    </source>
</evidence>
<keyword evidence="2 6" id="KW-0689">Ribosomal protein</keyword>
<accession>A0AAE8MSY4</accession>
<dbReference type="AlphaFoldDB" id="A0AAE8MSY4"/>
<evidence type="ECO:0000313" key="6">
    <source>
        <dbReference type="EMBL" id="SPN98334.1"/>
    </source>
</evidence>
<dbReference type="InterPro" id="IPR002672">
    <property type="entry name" value="Ribosomal_eL28"/>
</dbReference>
<evidence type="ECO:0000256" key="3">
    <source>
        <dbReference type="ARBA" id="ARBA00023274"/>
    </source>
</evidence>
<evidence type="ECO:0000259" key="5">
    <source>
        <dbReference type="Pfam" id="PF01778"/>
    </source>
</evidence>
<evidence type="ECO:0000256" key="2">
    <source>
        <dbReference type="ARBA" id="ARBA00022980"/>
    </source>
</evidence>
<sequence>MSSSNVSSDLVWQVVRNQNSYLVKRKSNGSPQFSRDPLNLKNIHTRKYAGFVNDKAIGVTANGKRGVTVSSKIASNVNRPVRSLNTSNLGDNKSNRRAFKAVANLTSQSGYRIDLREAAVERVSAIRRSQRPVKAEPEAKLRGNKARQAAEASA</sequence>
<keyword evidence="7" id="KW-1185">Reference proteome</keyword>
<organism evidence="6 7">
    <name type="scientific">Cephalotrichum gorgonifer</name>
    <dbReference type="NCBI Taxonomy" id="2041049"/>
    <lineage>
        <taxon>Eukaryota</taxon>
        <taxon>Fungi</taxon>
        <taxon>Dikarya</taxon>
        <taxon>Ascomycota</taxon>
        <taxon>Pezizomycotina</taxon>
        <taxon>Sordariomycetes</taxon>
        <taxon>Hypocreomycetidae</taxon>
        <taxon>Microascales</taxon>
        <taxon>Microascaceae</taxon>
        <taxon>Cephalotrichum</taxon>
    </lineage>
</organism>